<evidence type="ECO:0000313" key="2">
    <source>
        <dbReference type="EMBL" id="BCL24394.1"/>
    </source>
</evidence>
<proteinExistence type="predicted"/>
<organism evidence="2 3">
    <name type="scientific">Streptomyces tuirus</name>
    <dbReference type="NCBI Taxonomy" id="68278"/>
    <lineage>
        <taxon>Bacteria</taxon>
        <taxon>Bacillati</taxon>
        <taxon>Actinomycetota</taxon>
        <taxon>Actinomycetes</taxon>
        <taxon>Kitasatosporales</taxon>
        <taxon>Streptomycetaceae</taxon>
        <taxon>Streptomyces</taxon>
    </lineage>
</organism>
<accession>A0A7G1NS25</accession>
<reference evidence="2 3" key="1">
    <citation type="journal article" date="2014" name="Int. J. Syst. Evol. Microbiol.">
        <title>Complete genome sequence of Corynebacterium casei LMG S-19264T (=DSM 44701T), isolated from a smear-ripened cheese.</title>
        <authorList>
            <consortium name="US DOE Joint Genome Institute (JGI-PGF)"/>
            <person name="Walter F."/>
            <person name="Albersmeier A."/>
            <person name="Kalinowski J."/>
            <person name="Ruckert C."/>
        </authorList>
    </citation>
    <scope>NUCLEOTIDE SEQUENCE [LARGE SCALE GENOMIC DNA]</scope>
    <source>
        <strain evidence="2 3">JCM 4255</strain>
    </source>
</reference>
<dbReference type="AlphaFoldDB" id="A0A7G1NS25"/>
<dbReference type="KEGG" id="stui:GCM10017668_62370"/>
<sequence>MGAGRHDRDGAGPGTPGDGWRAAAAARCRTEPAIVDELKDWAPQFAGLRHFRTGHLSFLTGHIRFLTGHISLLTGHIRFRAVTSAL</sequence>
<feature type="compositionally biased region" description="Basic and acidic residues" evidence="1">
    <location>
        <begin position="1"/>
        <end position="10"/>
    </location>
</feature>
<dbReference type="EMBL" id="AP023439">
    <property type="protein sequence ID" value="BCL24394.1"/>
    <property type="molecule type" value="Genomic_DNA"/>
</dbReference>
<name>A0A7G1NS25_9ACTN</name>
<feature type="region of interest" description="Disordered" evidence="1">
    <location>
        <begin position="1"/>
        <end position="21"/>
    </location>
</feature>
<dbReference type="Proteomes" id="UP000516373">
    <property type="component" value="Chromosome"/>
</dbReference>
<evidence type="ECO:0000313" key="3">
    <source>
        <dbReference type="Proteomes" id="UP000516373"/>
    </source>
</evidence>
<gene>
    <name evidence="2" type="ORF">GCM10017668_62370</name>
</gene>
<protein>
    <submittedName>
        <fullName evidence="2">Uncharacterized protein</fullName>
    </submittedName>
</protein>
<evidence type="ECO:0000256" key="1">
    <source>
        <dbReference type="SAM" id="MobiDB-lite"/>
    </source>
</evidence>